<dbReference type="CDD" id="cd00158">
    <property type="entry name" value="RHOD"/>
    <property type="match status" value="1"/>
</dbReference>
<dbReference type="PROSITE" id="PS50206">
    <property type="entry name" value="RHODANESE_3"/>
    <property type="match status" value="1"/>
</dbReference>
<feature type="domain" description="Rhodanese" evidence="1">
    <location>
        <begin position="36"/>
        <end position="128"/>
    </location>
</feature>
<evidence type="ECO:0000313" key="2">
    <source>
        <dbReference type="EMBL" id="NMO03753.1"/>
    </source>
</evidence>
<proteinExistence type="predicted"/>
<keyword evidence="3" id="KW-1185">Reference proteome</keyword>
<dbReference type="InterPro" id="IPR001763">
    <property type="entry name" value="Rhodanese-like_dom"/>
</dbReference>
<protein>
    <submittedName>
        <fullName evidence="2">Rhodanese-like domain-containing protein</fullName>
    </submittedName>
</protein>
<dbReference type="AlphaFoldDB" id="A0A848L552"/>
<dbReference type="EMBL" id="JABBNB010000026">
    <property type="protein sequence ID" value="NMO03753.1"/>
    <property type="molecule type" value="Genomic_DNA"/>
</dbReference>
<dbReference type="SUPFAM" id="SSF52821">
    <property type="entry name" value="Rhodanese/Cell cycle control phosphatase"/>
    <property type="match status" value="1"/>
</dbReference>
<gene>
    <name evidence="2" type="ORF">HH308_21280</name>
</gene>
<reference evidence="2 3" key="1">
    <citation type="submission" date="2020-04" db="EMBL/GenBank/DDBJ databases">
        <title>Gordonia sp. nov. TBRC 11910.</title>
        <authorList>
            <person name="Suriyachadkun C."/>
        </authorList>
    </citation>
    <scope>NUCLEOTIDE SEQUENCE [LARGE SCALE GENOMIC DNA]</scope>
    <source>
        <strain evidence="2 3">TBRC 11910</strain>
    </source>
</reference>
<comment type="caution">
    <text evidence="2">The sequence shown here is derived from an EMBL/GenBank/DDBJ whole genome shotgun (WGS) entry which is preliminary data.</text>
</comment>
<evidence type="ECO:0000313" key="3">
    <source>
        <dbReference type="Proteomes" id="UP000550729"/>
    </source>
</evidence>
<name>A0A848L552_9ACTN</name>
<accession>A0A848L552</accession>
<dbReference type="Pfam" id="PF00581">
    <property type="entry name" value="Rhodanese"/>
    <property type="match status" value="1"/>
</dbReference>
<dbReference type="Gene3D" id="3.40.250.10">
    <property type="entry name" value="Rhodanese-like domain"/>
    <property type="match status" value="1"/>
</dbReference>
<evidence type="ECO:0000259" key="1">
    <source>
        <dbReference type="PROSITE" id="PS50206"/>
    </source>
</evidence>
<dbReference type="Proteomes" id="UP000550729">
    <property type="component" value="Unassembled WGS sequence"/>
</dbReference>
<dbReference type="InterPro" id="IPR036873">
    <property type="entry name" value="Rhodanese-like_dom_sf"/>
</dbReference>
<sequence>MEKGTVDTQVGAKGSKIGEWTQVEPITATGAMRVVGQGRGVVVDARPQVRRHQGSLPGAVVVEPGEVSRVFGGTSTGWVHHDSEIAVVSVRSEAPRIAAEIADMGYRNVHYVDGGYTAMNRVAQRDSR</sequence>
<organism evidence="2 3">
    <name type="scientific">Gordonia asplenii</name>
    <dbReference type="NCBI Taxonomy" id="2725283"/>
    <lineage>
        <taxon>Bacteria</taxon>
        <taxon>Bacillati</taxon>
        <taxon>Actinomycetota</taxon>
        <taxon>Actinomycetes</taxon>
        <taxon>Mycobacteriales</taxon>
        <taxon>Gordoniaceae</taxon>
        <taxon>Gordonia</taxon>
    </lineage>
</organism>